<proteinExistence type="predicted"/>
<dbReference type="PANTHER" id="PTHR46663">
    <property type="entry name" value="DIGUANYLATE CYCLASE DGCT-RELATED"/>
    <property type="match status" value="1"/>
</dbReference>
<dbReference type="Proteomes" id="UP001148184">
    <property type="component" value="Unassembled WGS sequence"/>
</dbReference>
<keyword evidence="1" id="KW-1133">Transmembrane helix</keyword>
<feature type="transmembrane region" description="Helical" evidence="1">
    <location>
        <begin position="154"/>
        <end position="176"/>
    </location>
</feature>
<keyword evidence="4" id="KW-0808">Transferase</keyword>
<dbReference type="PANTHER" id="PTHR46663:SF2">
    <property type="entry name" value="GGDEF DOMAIN-CONTAINING PROTEIN"/>
    <property type="match status" value="1"/>
</dbReference>
<dbReference type="Gene3D" id="3.30.70.270">
    <property type="match status" value="1"/>
</dbReference>
<keyword evidence="4" id="KW-0548">Nucleotidyltransferase</keyword>
<sequence>MIGFGKGRERPTLRAVLGRRHLSVALLAVGLAGVSLTLLGVLALRVYANHNLHLIARSINYTVEAAVVFNDADVANEALALIAATEEVADAKVFDDNGALLARWQRSESGLLAQAEQLIVRSLLEEPIIMPVLHQGQQVGRIELVGQGGSLVRFLLSGLAGILLCMVLSAFSALYLSRRMFGDIVVPLRSLASVAHAARRERSFDRRVPPASIAELNELGNDFNALLDELESWQSHLQSENESLAHQASHDSLTGLPNRAFFEGRLSRTLRNAAKHQEHLALLFLDSDNFKEVNDSFGHAAGDEVLISVATRVRAQLRENDLVARLGGDEFAVLLAPLHKREDALRIAEKIAASMKLPIRLSEGRSIITSLSIGIAYFPDDGLSPSDLLNAADAAMYQAKRNLRGQGDMAETERSAHQVKNRS</sequence>
<name>A0ABT5PDV9_9PSED</name>
<accession>A0ABT5PDV9</accession>
<evidence type="ECO:0000313" key="4">
    <source>
        <dbReference type="EMBL" id="MDD1016371.1"/>
    </source>
</evidence>
<dbReference type="Pfam" id="PF17152">
    <property type="entry name" value="CHASE8"/>
    <property type="match status" value="1"/>
</dbReference>
<dbReference type="GO" id="GO:0052621">
    <property type="term" value="F:diguanylate cyclase activity"/>
    <property type="evidence" value="ECO:0007669"/>
    <property type="project" value="UniProtKB-EC"/>
</dbReference>
<evidence type="ECO:0000259" key="2">
    <source>
        <dbReference type="PROSITE" id="PS50885"/>
    </source>
</evidence>
<dbReference type="NCBIfam" id="TIGR00254">
    <property type="entry name" value="GGDEF"/>
    <property type="match status" value="1"/>
</dbReference>
<feature type="domain" description="HAMP" evidence="2">
    <location>
        <begin position="182"/>
        <end position="235"/>
    </location>
</feature>
<dbReference type="Gene3D" id="6.10.340.10">
    <property type="match status" value="1"/>
</dbReference>
<keyword evidence="1" id="KW-0472">Membrane</keyword>
<evidence type="ECO:0000313" key="5">
    <source>
        <dbReference type="Proteomes" id="UP001148184"/>
    </source>
</evidence>
<dbReference type="SMART" id="SM00267">
    <property type="entry name" value="GGDEF"/>
    <property type="match status" value="1"/>
</dbReference>
<dbReference type="RefSeq" id="WP_273895001.1">
    <property type="nucleotide sequence ID" value="NZ_JAMDGP010000056.1"/>
</dbReference>
<dbReference type="PROSITE" id="PS50885">
    <property type="entry name" value="HAMP"/>
    <property type="match status" value="1"/>
</dbReference>
<gene>
    <name evidence="4" type="ORF">M5G17_22060</name>
</gene>
<dbReference type="InterPro" id="IPR003660">
    <property type="entry name" value="HAMP_dom"/>
</dbReference>
<dbReference type="PROSITE" id="PS50887">
    <property type="entry name" value="GGDEF"/>
    <property type="match status" value="1"/>
</dbReference>
<keyword evidence="5" id="KW-1185">Reference proteome</keyword>
<dbReference type="InterPro" id="IPR029787">
    <property type="entry name" value="Nucleotide_cyclase"/>
</dbReference>
<dbReference type="InterPro" id="IPR000160">
    <property type="entry name" value="GGDEF_dom"/>
</dbReference>
<organism evidence="4 5">
    <name type="scientific">Pseudomonas rubra</name>
    <dbReference type="NCBI Taxonomy" id="2942627"/>
    <lineage>
        <taxon>Bacteria</taxon>
        <taxon>Pseudomonadati</taxon>
        <taxon>Pseudomonadota</taxon>
        <taxon>Gammaproteobacteria</taxon>
        <taxon>Pseudomonadales</taxon>
        <taxon>Pseudomonadaceae</taxon>
        <taxon>Pseudomonas</taxon>
    </lineage>
</organism>
<dbReference type="CDD" id="cd01949">
    <property type="entry name" value="GGDEF"/>
    <property type="match status" value="1"/>
</dbReference>
<feature type="transmembrane region" description="Helical" evidence="1">
    <location>
        <begin position="21"/>
        <end position="44"/>
    </location>
</feature>
<dbReference type="InterPro" id="IPR052163">
    <property type="entry name" value="DGC-Regulatory_Protein"/>
</dbReference>
<dbReference type="Pfam" id="PF00990">
    <property type="entry name" value="GGDEF"/>
    <property type="match status" value="1"/>
</dbReference>
<comment type="caution">
    <text evidence="4">The sequence shown here is derived from an EMBL/GenBank/DDBJ whole genome shotgun (WGS) entry which is preliminary data.</text>
</comment>
<protein>
    <submittedName>
        <fullName evidence="4">Diguanylate cyclase</fullName>
        <ecNumber evidence="4">2.7.7.65</ecNumber>
    </submittedName>
</protein>
<dbReference type="SMART" id="SM00304">
    <property type="entry name" value="HAMP"/>
    <property type="match status" value="1"/>
</dbReference>
<dbReference type="EMBL" id="JAMDGZ010000051">
    <property type="protein sequence ID" value="MDD1016371.1"/>
    <property type="molecule type" value="Genomic_DNA"/>
</dbReference>
<dbReference type="CDD" id="cd06225">
    <property type="entry name" value="HAMP"/>
    <property type="match status" value="1"/>
</dbReference>
<dbReference type="InterPro" id="IPR043128">
    <property type="entry name" value="Rev_trsase/Diguanyl_cyclase"/>
</dbReference>
<dbReference type="Pfam" id="PF00672">
    <property type="entry name" value="HAMP"/>
    <property type="match status" value="1"/>
</dbReference>
<dbReference type="SUPFAM" id="SSF55073">
    <property type="entry name" value="Nucleotide cyclase"/>
    <property type="match status" value="1"/>
</dbReference>
<dbReference type="InterPro" id="IPR033417">
    <property type="entry name" value="CHASE8"/>
</dbReference>
<keyword evidence="1" id="KW-0812">Transmembrane</keyword>
<evidence type="ECO:0000256" key="1">
    <source>
        <dbReference type="SAM" id="Phobius"/>
    </source>
</evidence>
<feature type="domain" description="GGDEF" evidence="3">
    <location>
        <begin position="278"/>
        <end position="414"/>
    </location>
</feature>
<dbReference type="EC" id="2.7.7.65" evidence="4"/>
<reference evidence="4 5" key="1">
    <citation type="submission" date="2022-05" db="EMBL/GenBank/DDBJ databases">
        <title>Novel Pseudomonas spp. Isolated from a Rainbow Trout Aquaculture Facility.</title>
        <authorList>
            <person name="Testerman T."/>
            <person name="Graf J."/>
        </authorList>
    </citation>
    <scope>NUCLEOTIDE SEQUENCE [LARGE SCALE GENOMIC DNA]</scope>
    <source>
        <strain evidence="4 5">ID1025</strain>
    </source>
</reference>
<evidence type="ECO:0000259" key="3">
    <source>
        <dbReference type="PROSITE" id="PS50887"/>
    </source>
</evidence>